<evidence type="ECO:0000256" key="3">
    <source>
        <dbReference type="ARBA" id="ARBA00022741"/>
    </source>
</evidence>
<dbReference type="EMBL" id="HBJA01109217">
    <property type="protein sequence ID" value="CAE0826439.1"/>
    <property type="molecule type" value="Transcribed_RNA"/>
</dbReference>
<dbReference type="SUPFAM" id="SSF52540">
    <property type="entry name" value="P-loop containing nucleoside triphosphate hydrolases"/>
    <property type="match status" value="1"/>
</dbReference>
<keyword evidence="5" id="KW-0347">Helicase</keyword>
<accession>A0A7S4G5Z6</accession>
<dbReference type="Gene3D" id="1.20.120.1080">
    <property type="match status" value="1"/>
</dbReference>
<feature type="domain" description="Helicase C-terminal" evidence="9">
    <location>
        <begin position="258"/>
        <end position="434"/>
    </location>
</feature>
<evidence type="ECO:0000256" key="6">
    <source>
        <dbReference type="ARBA" id="ARBA00022840"/>
    </source>
</evidence>
<dbReference type="FunFam" id="3.40.50.300:FF:000578">
    <property type="entry name" value="probable ATP-dependent RNA helicase DHX35"/>
    <property type="match status" value="1"/>
</dbReference>
<keyword evidence="4" id="KW-0378">Hydrolase</keyword>
<comment type="similarity">
    <text evidence="1">Belongs to the DEAD box helicase family. DEAH subfamily.</text>
</comment>
<dbReference type="PANTHER" id="PTHR18934">
    <property type="entry name" value="ATP-DEPENDENT RNA HELICASE"/>
    <property type="match status" value="1"/>
</dbReference>
<dbReference type="GO" id="GO:0005524">
    <property type="term" value="F:ATP binding"/>
    <property type="evidence" value="ECO:0007669"/>
    <property type="project" value="UniProtKB-KW"/>
</dbReference>
<dbReference type="InterPro" id="IPR002464">
    <property type="entry name" value="DNA/RNA_helicase_DEAH_CS"/>
</dbReference>
<dbReference type="Gene3D" id="3.40.50.300">
    <property type="entry name" value="P-loop containing nucleotide triphosphate hydrolases"/>
    <property type="match status" value="2"/>
</dbReference>
<dbReference type="InterPro" id="IPR027417">
    <property type="entry name" value="P-loop_NTPase"/>
</dbReference>
<comment type="catalytic activity">
    <reaction evidence="7">
        <text>ATP + H2O = ADP + phosphate + H(+)</text>
        <dbReference type="Rhea" id="RHEA:13065"/>
        <dbReference type="ChEBI" id="CHEBI:15377"/>
        <dbReference type="ChEBI" id="CHEBI:15378"/>
        <dbReference type="ChEBI" id="CHEBI:30616"/>
        <dbReference type="ChEBI" id="CHEBI:43474"/>
        <dbReference type="ChEBI" id="CHEBI:456216"/>
        <dbReference type="EC" id="3.6.4.13"/>
    </reaction>
</comment>
<dbReference type="InterPro" id="IPR001650">
    <property type="entry name" value="Helicase_C-like"/>
</dbReference>
<dbReference type="Pfam" id="PF00270">
    <property type="entry name" value="DEAD"/>
    <property type="match status" value="1"/>
</dbReference>
<dbReference type="SMART" id="SM00847">
    <property type="entry name" value="HA2"/>
    <property type="match status" value="1"/>
</dbReference>
<evidence type="ECO:0000256" key="2">
    <source>
        <dbReference type="ARBA" id="ARBA00012552"/>
    </source>
</evidence>
<dbReference type="InterPro" id="IPR014001">
    <property type="entry name" value="Helicase_ATP-bd"/>
</dbReference>
<dbReference type="InterPro" id="IPR007502">
    <property type="entry name" value="Helicase-assoc_dom"/>
</dbReference>
<dbReference type="Pfam" id="PF07717">
    <property type="entry name" value="OB_NTP_bind"/>
    <property type="match status" value="1"/>
</dbReference>
<sequence>MAFWKPGDDAPTVGSHAGILLDKDVHVEGSDILFYNPYETHPLAVQRQRLPIFQYRKHILYLVETCRVVIIVGEPGCGKTTQVPQYLLEAGWADGGRSIACTQPRRVACVTLAHRVAEEQGVRIGDKVGYTIRWEDRTNSELTRLKYVTDGMLLQEIMSDPLLTKYSVIMVDEAHERSLHSDALLGLLKKVMRKRPSLRLIVSSATMQAADFRNFFASGLSADRANDERQVGILSVDGRCYPVDVHYSLRAKADYITSACELVLMINKQKPKGDVLVFLTGQEDVDTLVHLLKEAGERLARHQLLLPLPLYSGLSGTEQMRVFHPAPKGQRKVVVSTNMAETSITIDGIVYVVDAGFVKVRAYSPELGVERLVTTSVSRAEAEQRAGRAGRLQAGECYRLYTEEWFVQHMPPHPLPAMVRSDLSALVLQLKVLGIEDLLRFPFPSPPPTQTFCKSLEVLYCLGALDDSCHITGLGEALASLSIDPMTAKFVVAGAALGLQDEACKIAAMLSVRDVWLMGRSHTDKVTFSKSKLCVAEGDHISHLNVFNAWEANDFSHDFCAEMGLNYKVLRRARDVYKHLSRRVARLRPAALGLPLDTLKSLTQSDNPDEEQLQQLCACIISAFFPYAAHRVSDGSYVTVQGGLNLHLHGSCAAYNDPPEWLVFNDVVQTDRLWMRDCLTIRHPMWLVQLAPHFYRYRSAQDRLQAQDLLQDTGVDSKDTERPSNWLIF</sequence>
<dbReference type="PROSITE" id="PS51192">
    <property type="entry name" value="HELICASE_ATP_BIND_1"/>
    <property type="match status" value="1"/>
</dbReference>
<keyword evidence="3" id="KW-0547">Nucleotide-binding</keyword>
<dbReference type="InterPro" id="IPR011545">
    <property type="entry name" value="DEAD/DEAH_box_helicase_dom"/>
</dbReference>
<evidence type="ECO:0000259" key="9">
    <source>
        <dbReference type="PROSITE" id="PS51194"/>
    </source>
</evidence>
<dbReference type="SMART" id="SM00490">
    <property type="entry name" value="HELICc"/>
    <property type="match status" value="1"/>
</dbReference>
<evidence type="ECO:0000256" key="7">
    <source>
        <dbReference type="ARBA" id="ARBA00047984"/>
    </source>
</evidence>
<proteinExistence type="inferred from homology"/>
<dbReference type="PANTHER" id="PTHR18934:SF136">
    <property type="entry name" value="ATP-DEPENDENT RNA HELICASE DHX35-RELATED"/>
    <property type="match status" value="1"/>
</dbReference>
<protein>
    <recommendedName>
        <fullName evidence="2">RNA helicase</fullName>
        <ecNumber evidence="2">3.6.4.13</ecNumber>
    </recommendedName>
</protein>
<dbReference type="GO" id="GO:0016787">
    <property type="term" value="F:hydrolase activity"/>
    <property type="evidence" value="ECO:0007669"/>
    <property type="project" value="UniProtKB-KW"/>
</dbReference>
<dbReference type="Pfam" id="PF04408">
    <property type="entry name" value="WHD_HA2"/>
    <property type="match status" value="1"/>
</dbReference>
<dbReference type="AlphaFoldDB" id="A0A7S4G5Z6"/>
<dbReference type="InterPro" id="IPR048333">
    <property type="entry name" value="HA2_WH"/>
</dbReference>
<dbReference type="PROSITE" id="PS00690">
    <property type="entry name" value="DEAH_ATP_HELICASE"/>
    <property type="match status" value="1"/>
</dbReference>
<dbReference type="Pfam" id="PF21010">
    <property type="entry name" value="HA2_C"/>
    <property type="match status" value="1"/>
</dbReference>
<evidence type="ECO:0000256" key="1">
    <source>
        <dbReference type="ARBA" id="ARBA00008792"/>
    </source>
</evidence>
<feature type="domain" description="Helicase ATP-binding" evidence="8">
    <location>
        <begin position="60"/>
        <end position="225"/>
    </location>
</feature>
<dbReference type="EC" id="3.6.4.13" evidence="2"/>
<organism evidence="10">
    <name type="scientific">Eutreptiella gymnastica</name>
    <dbReference type="NCBI Taxonomy" id="73025"/>
    <lineage>
        <taxon>Eukaryota</taxon>
        <taxon>Discoba</taxon>
        <taxon>Euglenozoa</taxon>
        <taxon>Euglenida</taxon>
        <taxon>Spirocuta</taxon>
        <taxon>Euglenophyceae</taxon>
        <taxon>Eutreptiales</taxon>
        <taxon>Eutreptiaceae</taxon>
        <taxon>Eutreptiella</taxon>
    </lineage>
</organism>
<dbReference type="InterPro" id="IPR011709">
    <property type="entry name" value="DEAD-box_helicase_OB_fold"/>
</dbReference>
<dbReference type="SMART" id="SM00487">
    <property type="entry name" value="DEXDc"/>
    <property type="match status" value="1"/>
</dbReference>
<evidence type="ECO:0000256" key="4">
    <source>
        <dbReference type="ARBA" id="ARBA00022801"/>
    </source>
</evidence>
<evidence type="ECO:0000256" key="5">
    <source>
        <dbReference type="ARBA" id="ARBA00022806"/>
    </source>
</evidence>
<evidence type="ECO:0000259" key="8">
    <source>
        <dbReference type="PROSITE" id="PS51192"/>
    </source>
</evidence>
<dbReference type="GO" id="GO:0003723">
    <property type="term" value="F:RNA binding"/>
    <property type="evidence" value="ECO:0007669"/>
    <property type="project" value="TreeGrafter"/>
</dbReference>
<dbReference type="CDD" id="cd18791">
    <property type="entry name" value="SF2_C_RHA"/>
    <property type="match status" value="1"/>
</dbReference>
<dbReference type="GO" id="GO:0003724">
    <property type="term" value="F:RNA helicase activity"/>
    <property type="evidence" value="ECO:0007669"/>
    <property type="project" value="UniProtKB-EC"/>
</dbReference>
<dbReference type="PROSITE" id="PS51194">
    <property type="entry name" value="HELICASE_CTER"/>
    <property type="match status" value="1"/>
</dbReference>
<name>A0A7S4G5Z6_9EUGL</name>
<reference evidence="10" key="1">
    <citation type="submission" date="2021-01" db="EMBL/GenBank/DDBJ databases">
        <authorList>
            <person name="Corre E."/>
            <person name="Pelletier E."/>
            <person name="Niang G."/>
            <person name="Scheremetjew M."/>
            <person name="Finn R."/>
            <person name="Kale V."/>
            <person name="Holt S."/>
            <person name="Cochrane G."/>
            <person name="Meng A."/>
            <person name="Brown T."/>
            <person name="Cohen L."/>
        </authorList>
    </citation>
    <scope>NUCLEOTIDE SEQUENCE</scope>
    <source>
        <strain evidence="10">CCMP1594</strain>
    </source>
</reference>
<dbReference type="Pfam" id="PF00271">
    <property type="entry name" value="Helicase_C"/>
    <property type="match status" value="1"/>
</dbReference>
<dbReference type="FunFam" id="3.40.50.300:FF:000145">
    <property type="entry name" value="probable ATP-dependent RNA helicase DHX40"/>
    <property type="match status" value="1"/>
</dbReference>
<evidence type="ECO:0000313" key="10">
    <source>
        <dbReference type="EMBL" id="CAE0826439.1"/>
    </source>
</evidence>
<gene>
    <name evidence="10" type="ORF">EGYM00163_LOCUS37696</name>
</gene>
<keyword evidence="6" id="KW-0067">ATP-binding</keyword>